<keyword evidence="2" id="KW-1185">Reference proteome</keyword>
<gene>
    <name evidence="1" type="ORF">RSE6_13008</name>
</gene>
<dbReference type="AlphaFoldDB" id="A0A1E1MRW4"/>
<accession>A0A1E1MRW4</accession>
<protein>
    <recommendedName>
        <fullName evidence="3">Caspase family p20 domain-containing protein</fullName>
    </recommendedName>
</protein>
<evidence type="ECO:0008006" key="3">
    <source>
        <dbReference type="Google" id="ProtNLM"/>
    </source>
</evidence>
<evidence type="ECO:0000313" key="1">
    <source>
        <dbReference type="EMBL" id="CZT51808.1"/>
    </source>
</evidence>
<proteinExistence type="predicted"/>
<dbReference type="EMBL" id="FJVC01000510">
    <property type="protein sequence ID" value="CZT51808.1"/>
    <property type="molecule type" value="Genomic_DNA"/>
</dbReference>
<name>A0A1E1MRW4_RHYSE</name>
<reference evidence="2" key="1">
    <citation type="submission" date="2016-03" db="EMBL/GenBank/DDBJ databases">
        <authorList>
            <person name="Guldener U."/>
        </authorList>
    </citation>
    <scope>NUCLEOTIDE SEQUENCE [LARGE SCALE GENOMIC DNA]</scope>
</reference>
<sequence>MASDYADTYPYRRINAIIISWFEDDLEIDSELDELQTTFQSLNFSSVGKFYIPSIRSFNALSEVLRIQKQKAAAEDALLVVYYGGHGRLGSNSISASLDWNSMQASLEYADIDVFLILDCCNASAAAASFEIDPEDYPDTTSRFEILAGCGYDAVTRGAGRYSFTAALTAEMKKRCKREKVFSVAQLYQWLHAKMLRQHPSNIPDSADEEYDKCFVAPTYIPRCMDHNHVSIPLRKMEEKSCGNDGSGTFDEVGFLNRFWEPEPLEQMTSSNSDCSTPRTEHLFQTSIGSWSECGYVWSPIKAIEGGDTEAACFQRLTSNEQGNFGSVESLAENLRRSHIEEGVGVGPIGW</sequence>
<evidence type="ECO:0000313" key="2">
    <source>
        <dbReference type="Proteomes" id="UP000177625"/>
    </source>
</evidence>
<dbReference type="Proteomes" id="UP000177625">
    <property type="component" value="Unassembled WGS sequence"/>
</dbReference>
<organism evidence="1 2">
    <name type="scientific">Rhynchosporium secalis</name>
    <name type="common">Barley scald fungus</name>
    <dbReference type="NCBI Taxonomy" id="38038"/>
    <lineage>
        <taxon>Eukaryota</taxon>
        <taxon>Fungi</taxon>
        <taxon>Dikarya</taxon>
        <taxon>Ascomycota</taxon>
        <taxon>Pezizomycotina</taxon>
        <taxon>Leotiomycetes</taxon>
        <taxon>Helotiales</taxon>
        <taxon>Ploettnerulaceae</taxon>
        <taxon>Rhynchosporium</taxon>
    </lineage>
</organism>